<gene>
    <name evidence="4" type="ORF">OCTVUL_1B013030</name>
</gene>
<name>A0AA36FFS4_OCTVU</name>
<accession>A0AA36FFS4</accession>
<dbReference type="Proteomes" id="UP001162480">
    <property type="component" value="Chromosome 18"/>
</dbReference>
<sequence>MFDTTRKEDNAGLITRMVSGLGSNKYGAVNYDELLSDVLEKKLAANGSLIHMQRLKHKNLQTKEVNTNRQHQLAWNKELLKLKDQRHSVETDVARLITENLQDSSPTQFVYKEIENIKSEYNKGMVTFKDQTVTPVWNLYEDLKVWLCENVNGPINKTKTRSVQKNAREIGDVISSVKEQQQAILYKLAMEQRSLEDEINDICREFLVALTNSDCIQKPVQGIPWEAIDLECPDEDLKSRVLKEFLVIDEKYNDKFQSLKDSNKDILRHGEYGGWSEDDHREFVSILEQYSSDNPQKSWLVFDRLMKQMPQISRKELIQHQKWWICWRFYRNHRSNLFRAWHRLRTELFQKTCIIFAEVCLTYALDETQMKNKQAQSELCDQLYEKVTSWRENKYEQMLLEMKLLEKKSEEMARNERQRMEMMKQKRDQTKQEIKQYKDQKLAEQQQEEENCRRRLAEIQEELEEQNKRNWKRIKYREKEWLKRIQELQEKKLLKESEETERLLRLEILREKVQVVAERDPVRLLNETKSWHAKTSRNKEKYADLQRPLFQTYGFTSEQVTSDPRFRLEEKLRDAGLLTSEYARTALKSMAPSQAPRPDMLSTLNTLD</sequence>
<dbReference type="PANTHER" id="PTHR21549:SF1">
    <property type="entry name" value="COILED-COIL DOMAIN-CONTAINING PROTEIN 148"/>
    <property type="match status" value="1"/>
</dbReference>
<keyword evidence="1 2" id="KW-0175">Coiled coil</keyword>
<reference evidence="4" key="1">
    <citation type="submission" date="2023-08" db="EMBL/GenBank/DDBJ databases">
        <authorList>
            <person name="Alioto T."/>
            <person name="Alioto T."/>
            <person name="Gomez Garrido J."/>
        </authorList>
    </citation>
    <scope>NUCLEOTIDE SEQUENCE</scope>
</reference>
<dbReference type="AlphaFoldDB" id="A0AA36FFS4"/>
<evidence type="ECO:0000313" key="5">
    <source>
        <dbReference type="Proteomes" id="UP001162480"/>
    </source>
</evidence>
<feature type="coiled-coil region" evidence="2">
    <location>
        <begin position="395"/>
        <end position="469"/>
    </location>
</feature>
<evidence type="ECO:0000256" key="2">
    <source>
        <dbReference type="SAM" id="Coils"/>
    </source>
</evidence>
<evidence type="ECO:0000256" key="3">
    <source>
        <dbReference type="SAM" id="MobiDB-lite"/>
    </source>
</evidence>
<dbReference type="EMBL" id="OX597831">
    <property type="protein sequence ID" value="CAI9735997.1"/>
    <property type="molecule type" value="Genomic_DNA"/>
</dbReference>
<proteinExistence type="predicted"/>
<evidence type="ECO:0000256" key="1">
    <source>
        <dbReference type="ARBA" id="ARBA00023054"/>
    </source>
</evidence>
<organism evidence="4 5">
    <name type="scientific">Octopus vulgaris</name>
    <name type="common">Common octopus</name>
    <dbReference type="NCBI Taxonomy" id="6645"/>
    <lineage>
        <taxon>Eukaryota</taxon>
        <taxon>Metazoa</taxon>
        <taxon>Spiralia</taxon>
        <taxon>Lophotrochozoa</taxon>
        <taxon>Mollusca</taxon>
        <taxon>Cephalopoda</taxon>
        <taxon>Coleoidea</taxon>
        <taxon>Octopodiformes</taxon>
        <taxon>Octopoda</taxon>
        <taxon>Incirrata</taxon>
        <taxon>Octopodidae</taxon>
        <taxon>Octopus</taxon>
    </lineage>
</organism>
<protein>
    <recommendedName>
        <fullName evidence="6">Coiled-coil domain-containing protein 148-like</fullName>
    </recommendedName>
</protein>
<dbReference type="InterPro" id="IPR039902">
    <property type="entry name" value="CCDC148/CCDC112"/>
</dbReference>
<dbReference type="PANTHER" id="PTHR21549">
    <property type="entry name" value="MUTATED IN BLADDER CANCER 1"/>
    <property type="match status" value="1"/>
</dbReference>
<evidence type="ECO:0000313" key="4">
    <source>
        <dbReference type="EMBL" id="CAI9735997.1"/>
    </source>
</evidence>
<feature type="region of interest" description="Disordered" evidence="3">
    <location>
        <begin position="589"/>
        <end position="608"/>
    </location>
</feature>
<evidence type="ECO:0008006" key="6">
    <source>
        <dbReference type="Google" id="ProtNLM"/>
    </source>
</evidence>
<keyword evidence="5" id="KW-1185">Reference proteome</keyword>